<dbReference type="AlphaFoldDB" id="A0A9D1DY73"/>
<dbReference type="PANTHER" id="PTHR11735:SF11">
    <property type="entry name" value="TRNA THREONYLCARBAMOYLADENOSINE BIOSYNTHESIS PROTEIN TSAB"/>
    <property type="match status" value="1"/>
</dbReference>
<gene>
    <name evidence="8" type="ORF">IAB37_07085</name>
</gene>
<evidence type="ECO:0000256" key="5">
    <source>
        <dbReference type="ARBA" id="ARBA00023315"/>
    </source>
</evidence>
<evidence type="ECO:0000256" key="2">
    <source>
        <dbReference type="ARBA" id="ARBA00022679"/>
    </source>
</evidence>
<keyword evidence="5" id="KW-0012">Acyltransferase</keyword>
<dbReference type="GO" id="GO:0005829">
    <property type="term" value="C:cytosol"/>
    <property type="evidence" value="ECO:0007669"/>
    <property type="project" value="TreeGrafter"/>
</dbReference>
<dbReference type="InterPro" id="IPR043129">
    <property type="entry name" value="ATPase_NBD"/>
</dbReference>
<dbReference type="GO" id="GO:0008033">
    <property type="term" value="P:tRNA processing"/>
    <property type="evidence" value="ECO:0007669"/>
    <property type="project" value="UniProtKB-KW"/>
</dbReference>
<dbReference type="GO" id="GO:0061711">
    <property type="term" value="F:tRNA N(6)-L-threonylcarbamoyladenine synthase activity"/>
    <property type="evidence" value="ECO:0007669"/>
    <property type="project" value="UniProtKB-EC"/>
</dbReference>
<dbReference type="PRINTS" id="PR00789">
    <property type="entry name" value="OSIALOPTASE"/>
</dbReference>
<name>A0A9D1DY73_9FIRM</name>
<dbReference type="SUPFAM" id="SSF53067">
    <property type="entry name" value="Actin-like ATPase domain"/>
    <property type="match status" value="1"/>
</dbReference>
<protein>
    <recommendedName>
        <fullName evidence="1">N(6)-L-threonylcarbamoyladenine synthase</fullName>
        <ecNumber evidence="1">2.3.1.234</ecNumber>
    </recommendedName>
</protein>
<evidence type="ECO:0000256" key="3">
    <source>
        <dbReference type="ARBA" id="ARBA00022694"/>
    </source>
</evidence>
<reference evidence="8" key="1">
    <citation type="submission" date="2020-10" db="EMBL/GenBank/DDBJ databases">
        <authorList>
            <person name="Gilroy R."/>
        </authorList>
    </citation>
    <scope>NUCLEOTIDE SEQUENCE</scope>
    <source>
        <strain evidence="8">CHK189-12415</strain>
    </source>
</reference>
<evidence type="ECO:0000313" key="9">
    <source>
        <dbReference type="Proteomes" id="UP000824241"/>
    </source>
</evidence>
<evidence type="ECO:0000256" key="6">
    <source>
        <dbReference type="ARBA" id="ARBA00048117"/>
    </source>
</evidence>
<sequence>MGAYLGIDTSNYTTSLALYDSGTGAVRMEKKLLPTASGALGLRQSDAVFAHVQQLGELAEKLFASGRPALSGIGVSIFPRRAEGSYMPCFLVGQTSTRLLSAASGAPLYTFSHQEGHIAAALYSSGHLELMGERFIAFHLSGGTTDALLVEPGEPVFKVTLAARSLDLKAGQAVDRVGLMLGLTFPCGPSLSALAESCHEPIKVRPTMKGADCCLSGIENQCRKLLDSGKPPAYVARYCLISIEAALEGMTKALLERYGPLPLVYAGGVMSSSVIRPYFERKYGGYFAEPAFSSDNAAGIALLAAVSAGESVR</sequence>
<proteinExistence type="predicted"/>
<evidence type="ECO:0000259" key="7">
    <source>
        <dbReference type="Pfam" id="PF00814"/>
    </source>
</evidence>
<dbReference type="Proteomes" id="UP000824241">
    <property type="component" value="Unassembled WGS sequence"/>
</dbReference>
<comment type="catalytic activity">
    <reaction evidence="6">
        <text>L-threonylcarbamoyladenylate + adenosine(37) in tRNA = N(6)-L-threonylcarbamoyladenosine(37) in tRNA + AMP + H(+)</text>
        <dbReference type="Rhea" id="RHEA:37059"/>
        <dbReference type="Rhea" id="RHEA-COMP:10162"/>
        <dbReference type="Rhea" id="RHEA-COMP:10163"/>
        <dbReference type="ChEBI" id="CHEBI:15378"/>
        <dbReference type="ChEBI" id="CHEBI:73682"/>
        <dbReference type="ChEBI" id="CHEBI:74411"/>
        <dbReference type="ChEBI" id="CHEBI:74418"/>
        <dbReference type="ChEBI" id="CHEBI:456215"/>
        <dbReference type="EC" id="2.3.1.234"/>
    </reaction>
</comment>
<keyword evidence="2" id="KW-0808">Transferase</keyword>
<dbReference type="GO" id="GO:0046872">
    <property type="term" value="F:metal ion binding"/>
    <property type="evidence" value="ECO:0007669"/>
    <property type="project" value="UniProtKB-KW"/>
</dbReference>
<keyword evidence="4" id="KW-0479">Metal-binding</keyword>
<dbReference type="Gene3D" id="3.30.420.40">
    <property type="match status" value="2"/>
</dbReference>
<evidence type="ECO:0000256" key="4">
    <source>
        <dbReference type="ARBA" id="ARBA00022723"/>
    </source>
</evidence>
<comment type="caution">
    <text evidence="8">The sequence shown here is derived from an EMBL/GenBank/DDBJ whole genome shotgun (WGS) entry which is preliminary data.</text>
</comment>
<reference evidence="8" key="2">
    <citation type="journal article" date="2021" name="PeerJ">
        <title>Extensive microbial diversity within the chicken gut microbiome revealed by metagenomics and culture.</title>
        <authorList>
            <person name="Gilroy R."/>
            <person name="Ravi A."/>
            <person name="Getino M."/>
            <person name="Pursley I."/>
            <person name="Horton D.L."/>
            <person name="Alikhan N.F."/>
            <person name="Baker D."/>
            <person name="Gharbi K."/>
            <person name="Hall N."/>
            <person name="Watson M."/>
            <person name="Adriaenssens E.M."/>
            <person name="Foster-Nyarko E."/>
            <person name="Jarju S."/>
            <person name="Secka A."/>
            <person name="Antonio M."/>
            <person name="Oren A."/>
            <person name="Chaudhuri R.R."/>
            <person name="La Ragione R."/>
            <person name="Hildebrand F."/>
            <person name="Pallen M.J."/>
        </authorList>
    </citation>
    <scope>NUCLEOTIDE SEQUENCE</scope>
    <source>
        <strain evidence="8">CHK189-12415</strain>
    </source>
</reference>
<dbReference type="EC" id="2.3.1.234" evidence="1"/>
<keyword evidence="3" id="KW-0819">tRNA processing</keyword>
<feature type="domain" description="Gcp-like" evidence="7">
    <location>
        <begin position="50"/>
        <end position="301"/>
    </location>
</feature>
<organism evidence="8 9">
    <name type="scientific">Candidatus Faecivivens stercoravium</name>
    <dbReference type="NCBI Taxonomy" id="2840803"/>
    <lineage>
        <taxon>Bacteria</taxon>
        <taxon>Bacillati</taxon>
        <taxon>Bacillota</taxon>
        <taxon>Clostridia</taxon>
        <taxon>Eubacteriales</taxon>
        <taxon>Oscillospiraceae</taxon>
        <taxon>Oscillospiraceae incertae sedis</taxon>
        <taxon>Candidatus Faecivivens</taxon>
    </lineage>
</organism>
<accession>A0A9D1DY73</accession>
<dbReference type="Pfam" id="PF00814">
    <property type="entry name" value="TsaD"/>
    <property type="match status" value="1"/>
</dbReference>
<dbReference type="EMBL" id="DVHA01000225">
    <property type="protein sequence ID" value="HIR61319.1"/>
    <property type="molecule type" value="Genomic_DNA"/>
</dbReference>
<dbReference type="InterPro" id="IPR017861">
    <property type="entry name" value="KAE1/TsaD"/>
</dbReference>
<dbReference type="PANTHER" id="PTHR11735">
    <property type="entry name" value="TRNA N6-ADENOSINE THREONYLCARBAMOYLTRANSFERASE"/>
    <property type="match status" value="1"/>
</dbReference>
<dbReference type="InterPro" id="IPR000905">
    <property type="entry name" value="Gcp-like_dom"/>
</dbReference>
<evidence type="ECO:0000256" key="1">
    <source>
        <dbReference type="ARBA" id="ARBA00012156"/>
    </source>
</evidence>
<evidence type="ECO:0000313" key="8">
    <source>
        <dbReference type="EMBL" id="HIR61319.1"/>
    </source>
</evidence>